<keyword evidence="1" id="KW-1003">Cell membrane</keyword>
<feature type="transmembrane region" description="Helical" evidence="2">
    <location>
        <begin position="171"/>
        <end position="189"/>
    </location>
</feature>
<feature type="transmembrane region" description="Helical" evidence="2">
    <location>
        <begin position="298"/>
        <end position="317"/>
    </location>
</feature>
<feature type="transmembrane region" description="Helical" evidence="2">
    <location>
        <begin position="20"/>
        <end position="41"/>
    </location>
</feature>
<evidence type="ECO:0000256" key="2">
    <source>
        <dbReference type="SAM" id="Phobius"/>
    </source>
</evidence>
<feature type="transmembrane region" description="Helical" evidence="2">
    <location>
        <begin position="47"/>
        <end position="64"/>
    </location>
</feature>
<accession>A0AAE7T0Z5</accession>
<name>A0AAE7T0Z5_ENTGA</name>
<feature type="transmembrane region" description="Helical" evidence="2">
    <location>
        <begin position="337"/>
        <end position="358"/>
    </location>
</feature>
<keyword evidence="1 2" id="KW-0472">Membrane</keyword>
<dbReference type="Pfam" id="PF03390">
    <property type="entry name" value="2HCT"/>
    <property type="match status" value="1"/>
</dbReference>
<organism evidence="3 4">
    <name type="scientific">Enterococcus gallinarum</name>
    <dbReference type="NCBI Taxonomy" id="1353"/>
    <lineage>
        <taxon>Bacteria</taxon>
        <taxon>Bacillati</taxon>
        <taxon>Bacillota</taxon>
        <taxon>Bacilli</taxon>
        <taxon>Lactobacillales</taxon>
        <taxon>Enterococcaceae</taxon>
        <taxon>Enterococcus</taxon>
    </lineage>
</organism>
<evidence type="ECO:0000313" key="3">
    <source>
        <dbReference type="EMBL" id="QOG28460.1"/>
    </source>
</evidence>
<dbReference type="GO" id="GO:0015293">
    <property type="term" value="F:symporter activity"/>
    <property type="evidence" value="ECO:0007669"/>
    <property type="project" value="UniProtKB-UniRule"/>
</dbReference>
<reference evidence="3 4" key="1">
    <citation type="submission" date="2020-03" db="EMBL/GenBank/DDBJ databases">
        <title>Characterization of ganglioside-mimicking enterococci.</title>
        <authorList>
            <person name="Patry R.T."/>
            <person name="Nothaft H."/>
            <person name="Bridger R."/>
            <person name="Shajahan A."/>
            <person name="Huynh S."/>
            <person name="Sanchez S."/>
            <person name="Azadi P."/>
            <person name="Cooper K."/>
            <person name="Miller W.G."/>
            <person name="Parker C.T."/>
            <person name="Wells L."/>
            <person name="Szymanski C.M."/>
        </authorList>
    </citation>
    <scope>NUCLEOTIDE SEQUENCE [LARGE SCALE GENOMIC DNA]</scope>
    <source>
        <strain evidence="3 4">EGM181</strain>
    </source>
</reference>
<feature type="transmembrane region" description="Helical" evidence="2">
    <location>
        <begin position="425"/>
        <end position="444"/>
    </location>
</feature>
<comment type="similarity">
    <text evidence="1">Belongs to the 2-hydroxycarboxylate transporter (2-HCT) (TC 2.A.24) family.</text>
</comment>
<dbReference type="PANTHER" id="PTHR40033">
    <property type="entry name" value="NA(+)-MALATE SYMPORTER"/>
    <property type="match status" value="1"/>
</dbReference>
<feature type="transmembrane region" description="Helical" evidence="2">
    <location>
        <begin position="210"/>
        <end position="231"/>
    </location>
</feature>
<gene>
    <name evidence="3" type="ORF">EGM181_14945</name>
</gene>
<keyword evidence="2" id="KW-1133">Transmembrane helix</keyword>
<comment type="subcellular location">
    <subcellularLocation>
        <location evidence="1">Cell membrane</location>
    </subcellularLocation>
</comment>
<sequence length="445" mass="47486">MEEKLLTGAKKSRIGTVISFYDISPKIFIPLAIPVILSGFLWDNVPVQLIGATAILLTFGILLGELGEKMPFWNKYLGGGATFCLITMCILSGAKLLPTTFSENVNGFMSDYNFLTLFVSVIVVGSILGIERTQIFKSLGLYIPAIISCIVGSSIFGILIGLLFGRHPLEILTSYVFPMLGGGIAAGAIPMSQIYSEITGSDATQFLSHAVSVITMGNLIAILLAVVYDFIGKKIPRMTSNGILMKSAKENIADEDDGEEYELSPTNIIASFFVAASLFMTATILSTKILPTILGVPIHTFGYLIVLVAIVNAIGFLPDPLRYGCMKLQKVFGGRLGWIMMTGVGMSLIDVSNLVSVLNFETIAIVFSIVLGGSIFAGFFGNFVGFYFIESAMTAGLCMTDMGGAGDLAILGAANRLSLMSYSSVSTRVGAAIILLLASITFTFL</sequence>
<keyword evidence="1" id="KW-0813">Transport</keyword>
<feature type="transmembrane region" description="Helical" evidence="2">
    <location>
        <begin position="114"/>
        <end position="130"/>
    </location>
</feature>
<evidence type="ECO:0000256" key="1">
    <source>
        <dbReference type="PIRNR" id="PIRNR005348"/>
    </source>
</evidence>
<dbReference type="GO" id="GO:0008514">
    <property type="term" value="F:organic anion transmembrane transporter activity"/>
    <property type="evidence" value="ECO:0007669"/>
    <property type="project" value="InterPro"/>
</dbReference>
<feature type="transmembrane region" description="Helical" evidence="2">
    <location>
        <begin position="142"/>
        <end position="165"/>
    </location>
</feature>
<dbReference type="EMBL" id="CP050485">
    <property type="protein sequence ID" value="QOG28460.1"/>
    <property type="molecule type" value="Genomic_DNA"/>
</dbReference>
<protein>
    <submittedName>
        <fullName evidence="3">2-hydroxycarboxylate transporter family protein</fullName>
    </submittedName>
</protein>
<dbReference type="Proteomes" id="UP000516696">
    <property type="component" value="Chromosome"/>
</dbReference>
<keyword evidence="2" id="KW-0812">Transmembrane</keyword>
<dbReference type="RefSeq" id="WP_162787462.1">
    <property type="nucleotide sequence ID" value="NZ_CP050485.1"/>
</dbReference>
<keyword evidence="1" id="KW-0769">Symport</keyword>
<dbReference type="InterPro" id="IPR004679">
    <property type="entry name" value="2-OHcarboxylate_transport"/>
</dbReference>
<evidence type="ECO:0000313" key="4">
    <source>
        <dbReference type="Proteomes" id="UP000516696"/>
    </source>
</evidence>
<dbReference type="GO" id="GO:0005886">
    <property type="term" value="C:plasma membrane"/>
    <property type="evidence" value="ECO:0007669"/>
    <property type="project" value="UniProtKB-SubCell"/>
</dbReference>
<feature type="transmembrane region" description="Helical" evidence="2">
    <location>
        <begin position="365"/>
        <end position="389"/>
    </location>
</feature>
<proteinExistence type="inferred from homology"/>
<dbReference type="PANTHER" id="PTHR40033:SF1">
    <property type="entry name" value="CITRATE-SODIUM SYMPORTER"/>
    <property type="match status" value="1"/>
</dbReference>
<feature type="transmembrane region" description="Helical" evidence="2">
    <location>
        <begin position="268"/>
        <end position="286"/>
    </location>
</feature>
<dbReference type="PIRSF" id="PIRSF005348">
    <property type="entry name" value="YxkH"/>
    <property type="match status" value="1"/>
</dbReference>
<dbReference type="AlphaFoldDB" id="A0AAE7T0Z5"/>
<feature type="transmembrane region" description="Helical" evidence="2">
    <location>
        <begin position="76"/>
        <end position="94"/>
    </location>
</feature>